<dbReference type="PANTHER" id="PTHR43968:SF8">
    <property type="entry name" value="S-TRANSFERASE, PUTATIVE (AFU_ORTHOLOGUE AFUA_2G00590)-RELATED"/>
    <property type="match status" value="1"/>
</dbReference>
<dbReference type="GO" id="GO:0005737">
    <property type="term" value="C:cytoplasm"/>
    <property type="evidence" value="ECO:0007669"/>
    <property type="project" value="TreeGrafter"/>
</dbReference>
<dbReference type="InterPro" id="IPR036249">
    <property type="entry name" value="Thioredoxin-like_sf"/>
</dbReference>
<reference evidence="3" key="1">
    <citation type="journal article" date="2020" name="BMC Genomics">
        <title>Correction to: Identification and distribution of gene clusters required for synthesis of sphingolipid metabolism inhibitors in diverse species of the filamentous fungus Fusarium.</title>
        <authorList>
            <person name="Kim H.S."/>
            <person name="Lohmar J.M."/>
            <person name="Busman M."/>
            <person name="Brown D.W."/>
            <person name="Naumann T.A."/>
            <person name="Divon H.H."/>
            <person name="Lysoe E."/>
            <person name="Uhlig S."/>
            <person name="Proctor R.H."/>
        </authorList>
    </citation>
    <scope>NUCLEOTIDE SEQUENCE</scope>
    <source>
        <strain evidence="3">NRRL 45417</strain>
    </source>
</reference>
<dbReference type="InterPro" id="IPR036282">
    <property type="entry name" value="Glutathione-S-Trfase_C_sf"/>
</dbReference>
<dbReference type="Gene3D" id="1.20.1050.10">
    <property type="match status" value="1"/>
</dbReference>
<dbReference type="SFLD" id="SFLDS00019">
    <property type="entry name" value="Glutathione_Transferase_(cytos"/>
    <property type="match status" value="1"/>
</dbReference>
<dbReference type="AlphaFoldDB" id="A0A8H4WUX7"/>
<evidence type="ECO:0000313" key="4">
    <source>
        <dbReference type="Proteomes" id="UP000604273"/>
    </source>
</evidence>
<gene>
    <name evidence="3" type="ORF">FGADI_7530</name>
</gene>
<dbReference type="InterPro" id="IPR004045">
    <property type="entry name" value="Glutathione_S-Trfase_N"/>
</dbReference>
<feature type="domain" description="GST N-terminal" evidence="2">
    <location>
        <begin position="2"/>
        <end position="81"/>
    </location>
</feature>
<evidence type="ECO:0000259" key="2">
    <source>
        <dbReference type="PROSITE" id="PS50404"/>
    </source>
</evidence>
<name>A0A8H4WUX7_9HYPO</name>
<dbReference type="PROSITE" id="PS50404">
    <property type="entry name" value="GST_NTER"/>
    <property type="match status" value="1"/>
</dbReference>
<accession>A0A8H4WUX7</accession>
<keyword evidence="4" id="KW-1185">Reference proteome</keyword>
<dbReference type="Gene3D" id="3.40.30.10">
    <property type="entry name" value="Glutaredoxin"/>
    <property type="match status" value="1"/>
</dbReference>
<reference evidence="3" key="2">
    <citation type="submission" date="2020-05" db="EMBL/GenBank/DDBJ databases">
        <authorList>
            <person name="Kim H.-S."/>
            <person name="Proctor R.H."/>
            <person name="Brown D.W."/>
        </authorList>
    </citation>
    <scope>NUCLEOTIDE SEQUENCE</scope>
    <source>
        <strain evidence="3">NRRL 45417</strain>
    </source>
</reference>
<protein>
    <recommendedName>
        <fullName evidence="2">GST N-terminal domain-containing protein</fullName>
    </recommendedName>
</protein>
<dbReference type="SFLD" id="SFLDG00358">
    <property type="entry name" value="Main_(cytGST)"/>
    <property type="match status" value="1"/>
</dbReference>
<evidence type="ECO:0000256" key="1">
    <source>
        <dbReference type="ARBA" id="ARBA00007409"/>
    </source>
</evidence>
<dbReference type="InterPro" id="IPR040079">
    <property type="entry name" value="Glutathione_S-Trfase"/>
</dbReference>
<dbReference type="SUPFAM" id="SSF52833">
    <property type="entry name" value="Thioredoxin-like"/>
    <property type="match status" value="1"/>
</dbReference>
<dbReference type="PANTHER" id="PTHR43968">
    <property type="match status" value="1"/>
</dbReference>
<dbReference type="SUPFAM" id="SSF47616">
    <property type="entry name" value="GST C-terminal domain-like"/>
    <property type="match status" value="1"/>
</dbReference>
<dbReference type="Pfam" id="PF13409">
    <property type="entry name" value="GST_N_2"/>
    <property type="match status" value="1"/>
</dbReference>
<proteinExistence type="inferred from homology"/>
<dbReference type="Proteomes" id="UP000604273">
    <property type="component" value="Unassembled WGS sequence"/>
</dbReference>
<organism evidence="3 4">
    <name type="scientific">Fusarium gaditjirri</name>
    <dbReference type="NCBI Taxonomy" id="282569"/>
    <lineage>
        <taxon>Eukaryota</taxon>
        <taxon>Fungi</taxon>
        <taxon>Dikarya</taxon>
        <taxon>Ascomycota</taxon>
        <taxon>Pezizomycotina</taxon>
        <taxon>Sordariomycetes</taxon>
        <taxon>Hypocreomycetidae</taxon>
        <taxon>Hypocreales</taxon>
        <taxon>Nectriaceae</taxon>
        <taxon>Fusarium</taxon>
        <taxon>Fusarium nisikadoi species complex</taxon>
    </lineage>
</organism>
<dbReference type="CDD" id="cd00570">
    <property type="entry name" value="GST_N_family"/>
    <property type="match status" value="1"/>
</dbReference>
<dbReference type="InterPro" id="IPR050983">
    <property type="entry name" value="GST_Omega/HSP26"/>
</dbReference>
<evidence type="ECO:0000313" key="3">
    <source>
        <dbReference type="EMBL" id="KAF4951332.1"/>
    </source>
</evidence>
<comment type="caution">
    <text evidence="3">The sequence shown here is derived from an EMBL/GenBank/DDBJ whole genome shotgun (WGS) entry which is preliminary data.</text>
</comment>
<dbReference type="EMBL" id="JABFAI010000179">
    <property type="protein sequence ID" value="KAF4951332.1"/>
    <property type="molecule type" value="Genomic_DNA"/>
</dbReference>
<sequence>MPEIILYTAHHCPYAHRAQIALRELGLSFEEKLVDITVPRTNEYLTVNPNGMVPALSYDGILLTESSLIVQFLLDSHPSHLLKGSTEPSGALQRFRMGYFVDMYFVKVHPIFDKIVYADGSPAKDMAVDEYVGSVAKHVEPLLSNAAPFFGASQRLTLVEALTGPFLLRVLKYPNHEMLVPARLVKDLTLRAPSFWKWAQAVISEPSVTSVWNENLVVERTLEKIEKKRNMS</sequence>
<comment type="similarity">
    <text evidence="1">Belongs to the GST superfamily.</text>
</comment>
<dbReference type="OrthoDB" id="202840at2759"/>